<comment type="caution">
    <text evidence="1">The sequence shown here is derived from an EMBL/GenBank/DDBJ whole genome shotgun (WGS) entry which is preliminary data.</text>
</comment>
<reference evidence="1" key="1">
    <citation type="submission" date="2023-06" db="EMBL/GenBank/DDBJ databases">
        <authorList>
            <consortium name="Lawrence Berkeley National Laboratory"/>
            <person name="Ahrendt S."/>
            <person name="Sahu N."/>
            <person name="Indic B."/>
            <person name="Wong-Bajracharya J."/>
            <person name="Merenyi Z."/>
            <person name="Ke H.-M."/>
            <person name="Monk M."/>
            <person name="Kocsube S."/>
            <person name="Drula E."/>
            <person name="Lipzen A."/>
            <person name="Balint B."/>
            <person name="Henrissat B."/>
            <person name="Andreopoulos B."/>
            <person name="Martin F.M."/>
            <person name="Harder C.B."/>
            <person name="Rigling D."/>
            <person name="Ford K.L."/>
            <person name="Foster G.D."/>
            <person name="Pangilinan J."/>
            <person name="Papanicolaou A."/>
            <person name="Barry K."/>
            <person name="LaButti K."/>
            <person name="Viragh M."/>
            <person name="Koriabine M."/>
            <person name="Yan M."/>
            <person name="Riley R."/>
            <person name="Champramary S."/>
            <person name="Plett K.L."/>
            <person name="Tsai I.J."/>
            <person name="Slot J."/>
            <person name="Sipos G."/>
            <person name="Plett J."/>
            <person name="Nagy L.G."/>
            <person name="Grigoriev I.V."/>
        </authorList>
    </citation>
    <scope>NUCLEOTIDE SEQUENCE</scope>
    <source>
        <strain evidence="1">ICMP 16352</strain>
    </source>
</reference>
<dbReference type="AlphaFoldDB" id="A0AA39PGP1"/>
<organism evidence="1 2">
    <name type="scientific">Armillaria novae-zelandiae</name>
    <dbReference type="NCBI Taxonomy" id="153914"/>
    <lineage>
        <taxon>Eukaryota</taxon>
        <taxon>Fungi</taxon>
        <taxon>Dikarya</taxon>
        <taxon>Basidiomycota</taxon>
        <taxon>Agaricomycotina</taxon>
        <taxon>Agaricomycetes</taxon>
        <taxon>Agaricomycetidae</taxon>
        <taxon>Agaricales</taxon>
        <taxon>Marasmiineae</taxon>
        <taxon>Physalacriaceae</taxon>
        <taxon>Armillaria</taxon>
    </lineage>
</organism>
<evidence type="ECO:0000313" key="2">
    <source>
        <dbReference type="Proteomes" id="UP001175227"/>
    </source>
</evidence>
<sequence length="200" mass="23561">MTAYLPKMFVVFVRPSNHLCDLFWFWWNFLFSSFHWEGRQIQLQWSYIHALVKVFRFISNYDFLHFSEADAAILDVLDRFVTSNVKFISILEAGDLYFETLTMYTNVVLTRYHTLLPTSLEVVVNLMFDHYNSTDYVAIYAGRIIASGLRDSNLSIFVHHSNHCIEPLVVQEQIEFLHTPDILFDVCSILAVDNYLYPHE</sequence>
<evidence type="ECO:0000313" key="1">
    <source>
        <dbReference type="EMBL" id="KAK0483902.1"/>
    </source>
</evidence>
<dbReference type="EMBL" id="JAUEPR010000006">
    <property type="protein sequence ID" value="KAK0483902.1"/>
    <property type="molecule type" value="Genomic_DNA"/>
</dbReference>
<keyword evidence="2" id="KW-1185">Reference proteome</keyword>
<accession>A0AA39PGP1</accession>
<protein>
    <submittedName>
        <fullName evidence="1">Uncharacterized protein</fullName>
    </submittedName>
</protein>
<name>A0AA39PGP1_9AGAR</name>
<gene>
    <name evidence="1" type="ORF">IW261DRAFT_987417</name>
</gene>
<proteinExistence type="predicted"/>
<dbReference type="Proteomes" id="UP001175227">
    <property type="component" value="Unassembled WGS sequence"/>
</dbReference>